<dbReference type="Gene3D" id="3.80.10.10">
    <property type="entry name" value="Ribonuclease Inhibitor"/>
    <property type="match status" value="1"/>
</dbReference>
<dbReference type="InParanoid" id="A0A067MWC0"/>
<dbReference type="STRING" id="930990.A0A067MWC0"/>
<proteinExistence type="predicted"/>
<protein>
    <recommendedName>
        <fullName evidence="2">F-box domain-containing protein</fullName>
    </recommendedName>
</protein>
<dbReference type="AlphaFoldDB" id="A0A067MWC0"/>
<keyword evidence="4" id="KW-1185">Reference proteome</keyword>
<reference evidence="4" key="1">
    <citation type="journal article" date="2014" name="Proc. Natl. Acad. Sci. U.S.A.">
        <title>Extensive sampling of basidiomycete genomes demonstrates inadequacy of the white-rot/brown-rot paradigm for wood decay fungi.</title>
        <authorList>
            <person name="Riley R."/>
            <person name="Salamov A.A."/>
            <person name="Brown D.W."/>
            <person name="Nagy L.G."/>
            <person name="Floudas D."/>
            <person name="Held B.W."/>
            <person name="Levasseur A."/>
            <person name="Lombard V."/>
            <person name="Morin E."/>
            <person name="Otillar R."/>
            <person name="Lindquist E.A."/>
            <person name="Sun H."/>
            <person name="LaButti K.M."/>
            <person name="Schmutz J."/>
            <person name="Jabbour D."/>
            <person name="Luo H."/>
            <person name="Baker S.E."/>
            <person name="Pisabarro A.G."/>
            <person name="Walton J.D."/>
            <person name="Blanchette R.A."/>
            <person name="Henrissat B."/>
            <person name="Martin F."/>
            <person name="Cullen D."/>
            <person name="Hibbett D.S."/>
            <person name="Grigoriev I.V."/>
        </authorList>
    </citation>
    <scope>NUCLEOTIDE SEQUENCE [LARGE SCALE GENOMIC DNA]</scope>
    <source>
        <strain evidence="4">FD-172 SS1</strain>
    </source>
</reference>
<dbReference type="Gene3D" id="1.20.1280.50">
    <property type="match status" value="1"/>
</dbReference>
<dbReference type="HOGENOM" id="CLU_024199_1_2_1"/>
<evidence type="ECO:0000256" key="1">
    <source>
        <dbReference type="SAM" id="MobiDB-lite"/>
    </source>
</evidence>
<dbReference type="InterPro" id="IPR001810">
    <property type="entry name" value="F-box_dom"/>
</dbReference>
<organism evidence="3 4">
    <name type="scientific">Botryobasidium botryosum (strain FD-172 SS1)</name>
    <dbReference type="NCBI Taxonomy" id="930990"/>
    <lineage>
        <taxon>Eukaryota</taxon>
        <taxon>Fungi</taxon>
        <taxon>Dikarya</taxon>
        <taxon>Basidiomycota</taxon>
        <taxon>Agaricomycotina</taxon>
        <taxon>Agaricomycetes</taxon>
        <taxon>Cantharellales</taxon>
        <taxon>Botryobasidiaceae</taxon>
        <taxon>Botryobasidium</taxon>
    </lineage>
</organism>
<dbReference type="SUPFAM" id="SSF52047">
    <property type="entry name" value="RNI-like"/>
    <property type="match status" value="1"/>
</dbReference>
<accession>A0A067MWC0</accession>
<feature type="region of interest" description="Disordered" evidence="1">
    <location>
        <begin position="585"/>
        <end position="615"/>
    </location>
</feature>
<evidence type="ECO:0000313" key="3">
    <source>
        <dbReference type="EMBL" id="KDQ19005.1"/>
    </source>
</evidence>
<evidence type="ECO:0000313" key="4">
    <source>
        <dbReference type="Proteomes" id="UP000027195"/>
    </source>
</evidence>
<dbReference type="InterPro" id="IPR032675">
    <property type="entry name" value="LRR_dom_sf"/>
</dbReference>
<name>A0A067MWC0_BOTB1</name>
<dbReference type="OrthoDB" id="3264373at2759"/>
<dbReference type="EMBL" id="KL198020">
    <property type="protein sequence ID" value="KDQ19005.1"/>
    <property type="molecule type" value="Genomic_DNA"/>
</dbReference>
<feature type="domain" description="F-box" evidence="2">
    <location>
        <begin position="88"/>
        <end position="137"/>
    </location>
</feature>
<evidence type="ECO:0000259" key="2">
    <source>
        <dbReference type="Pfam" id="PF12937"/>
    </source>
</evidence>
<dbReference type="Proteomes" id="UP000027195">
    <property type="component" value="Unassembled WGS sequence"/>
</dbReference>
<gene>
    <name evidence="3" type="ORF">BOTBODRAFT_170976</name>
</gene>
<dbReference type="Pfam" id="PF12937">
    <property type="entry name" value="F-box-like"/>
    <property type="match status" value="1"/>
</dbReference>
<sequence>MEHENSAILPQLFQDLVADIQSRLDYEPVDRAHLDTTPGHKGQIQCTRDALEKERAISHLALDAFTLYAKGQLSRLGTRQNRHTITYCIPNEILSYILELAGKDCRARWGARVILNLSHVSRRWREVALETPRLWTCPLMFSTKFVDICIARSRNLPLDICPGARRYADRLHEVLPHRQRWRSLRLSYSPKDSKLVQPSLSAPAQMLETLHLRCRNTQWDKDCASDSKVLHRNPFRGNTPHVREVLLSGVFFPFTSPIFSGLLKLSLNSMQFDKVDTIYQLLRALEACPCMESLTFSNSLKFGPDVTANLQLLSTAPFVSLPHLQLLRVKQQEAEPALVFILSRLTTPSNSTLSINVLYGVDGLASIVPVHVRRSPHYNLQNLSSARQLKISMTTHYDDDVRFVLYGSGDQNLDSDSASQSEFSINFRKGIPLRDASTQLFETLGTVFPMPHLQSLCIDIHLNGLDHTPTTSTPSKTAFVEFLGRHPSITTIALSGCAPGFVKSLIITPTRRVCPALEEPSIRKCSVRNGTMRKLVASRPMPGLLLNQPDDLWGLQRLRIVACNNVIPETLSDLGLLLEVATDDDMGESSESGDAEEFFEDDNDWEWDDLPDSMP</sequence>